<keyword evidence="2" id="KW-1185">Reference proteome</keyword>
<name>A0A0K0DCY7_ANGCA</name>
<reference evidence="3" key="2">
    <citation type="submission" date="2017-02" db="UniProtKB">
        <authorList>
            <consortium name="WormBaseParasite"/>
        </authorList>
    </citation>
    <scope>IDENTIFICATION</scope>
</reference>
<evidence type="ECO:0000313" key="2">
    <source>
        <dbReference type="Proteomes" id="UP000035642"/>
    </source>
</evidence>
<feature type="compositionally biased region" description="Polar residues" evidence="1">
    <location>
        <begin position="34"/>
        <end position="53"/>
    </location>
</feature>
<accession>A0A0K0DCY7</accession>
<dbReference type="Proteomes" id="UP000035642">
    <property type="component" value="Unassembled WGS sequence"/>
</dbReference>
<proteinExistence type="predicted"/>
<protein>
    <submittedName>
        <fullName evidence="3">Pentatricopeptide repeat-containing protein</fullName>
    </submittedName>
</protein>
<dbReference type="WBParaSite" id="ACAC_0000850601-mRNA-1">
    <property type="protein sequence ID" value="ACAC_0000850601-mRNA-1"/>
    <property type="gene ID" value="ACAC_0000850601"/>
</dbReference>
<sequence length="109" mass="12303">MADKGLPGQLRSILRNSNSDEALSKAASLRKPSKPTNERSLFVSNHKATQAGKNVQRKETSIKRGIIRLLAEVCPPFYDYSYNADNVTEIVRFRKSDLAIDTHTRQRKS</sequence>
<evidence type="ECO:0000313" key="3">
    <source>
        <dbReference type="WBParaSite" id="ACAC_0000850601-mRNA-1"/>
    </source>
</evidence>
<reference evidence="2" key="1">
    <citation type="submission" date="2012-09" db="EMBL/GenBank/DDBJ databases">
        <authorList>
            <person name="Martin A.A."/>
        </authorList>
    </citation>
    <scope>NUCLEOTIDE SEQUENCE</scope>
</reference>
<evidence type="ECO:0000256" key="1">
    <source>
        <dbReference type="SAM" id="MobiDB-lite"/>
    </source>
</evidence>
<dbReference type="AlphaFoldDB" id="A0A0K0DCY7"/>
<organism evidence="2 3">
    <name type="scientific">Angiostrongylus cantonensis</name>
    <name type="common">Rat lungworm</name>
    <dbReference type="NCBI Taxonomy" id="6313"/>
    <lineage>
        <taxon>Eukaryota</taxon>
        <taxon>Metazoa</taxon>
        <taxon>Ecdysozoa</taxon>
        <taxon>Nematoda</taxon>
        <taxon>Chromadorea</taxon>
        <taxon>Rhabditida</taxon>
        <taxon>Rhabditina</taxon>
        <taxon>Rhabditomorpha</taxon>
        <taxon>Strongyloidea</taxon>
        <taxon>Metastrongylidae</taxon>
        <taxon>Angiostrongylus</taxon>
    </lineage>
</organism>
<feature type="region of interest" description="Disordered" evidence="1">
    <location>
        <begin position="1"/>
        <end position="58"/>
    </location>
</feature>